<name>A0A1I7U675_9PELO</name>
<dbReference type="eggNOG" id="ENOG502TKH7">
    <property type="taxonomic scope" value="Eukaryota"/>
</dbReference>
<evidence type="ECO:0000313" key="1">
    <source>
        <dbReference type="Proteomes" id="UP000095282"/>
    </source>
</evidence>
<reference evidence="2" key="1">
    <citation type="submission" date="2016-11" db="UniProtKB">
        <authorList>
            <consortium name="WormBaseParasite"/>
        </authorList>
    </citation>
    <scope>IDENTIFICATION</scope>
</reference>
<protein>
    <submittedName>
        <fullName evidence="2">PepX_C domain-containing protein</fullName>
    </submittedName>
</protein>
<evidence type="ECO:0000313" key="2">
    <source>
        <dbReference type="WBParaSite" id="Csp11.Scaffold629.g15266.t1"/>
    </source>
</evidence>
<organism evidence="1 2">
    <name type="scientific">Caenorhabditis tropicalis</name>
    <dbReference type="NCBI Taxonomy" id="1561998"/>
    <lineage>
        <taxon>Eukaryota</taxon>
        <taxon>Metazoa</taxon>
        <taxon>Ecdysozoa</taxon>
        <taxon>Nematoda</taxon>
        <taxon>Chromadorea</taxon>
        <taxon>Rhabditida</taxon>
        <taxon>Rhabditina</taxon>
        <taxon>Rhabditomorpha</taxon>
        <taxon>Rhabditoidea</taxon>
        <taxon>Rhabditidae</taxon>
        <taxon>Peloderinae</taxon>
        <taxon>Caenorhabditis</taxon>
    </lineage>
</organism>
<dbReference type="Proteomes" id="UP000095282">
    <property type="component" value="Unplaced"/>
</dbReference>
<dbReference type="AlphaFoldDB" id="A0A1I7U675"/>
<sequence>MTSQNSYWAPMVQINVTALVQRNGGSRFHVAVDRAPYEFNDSVRVPTLHYEIVAKHLIPVNPGEGLVPAPGDDETLRIYSGSTQAWTRASPCPPLGCTCDRRYTQENRRHDDRTMCVVWTIGQEIAERFWTGQPIENMRLEFSN</sequence>
<keyword evidence="1" id="KW-1185">Reference proteome</keyword>
<accession>A0A1I7U675</accession>
<proteinExistence type="predicted"/>
<dbReference type="WBParaSite" id="Csp11.Scaffold629.g15266.t1">
    <property type="protein sequence ID" value="Csp11.Scaffold629.g15266.t1"/>
    <property type="gene ID" value="Csp11.Scaffold629.g15266"/>
</dbReference>